<dbReference type="Pfam" id="PF13374">
    <property type="entry name" value="TPR_10"/>
    <property type="match status" value="1"/>
</dbReference>
<dbReference type="PANTHER" id="PTHR24421:SF60">
    <property type="entry name" value="SENSOR HISTIDINE KINASE COMP"/>
    <property type="match status" value="1"/>
</dbReference>
<dbReference type="SUPFAM" id="SSF48452">
    <property type="entry name" value="TPR-like"/>
    <property type="match status" value="1"/>
</dbReference>
<evidence type="ECO:0000313" key="7">
    <source>
        <dbReference type="Proteomes" id="UP000071561"/>
    </source>
</evidence>
<keyword evidence="5" id="KW-1133">Transmembrane helix</keyword>
<dbReference type="InterPro" id="IPR019734">
    <property type="entry name" value="TPR_rpt"/>
</dbReference>
<protein>
    <submittedName>
        <fullName evidence="6">Uncharacterized protein</fullName>
    </submittedName>
</protein>
<dbReference type="Gene3D" id="1.25.40.10">
    <property type="entry name" value="Tetratricopeptide repeat domain"/>
    <property type="match status" value="2"/>
</dbReference>
<keyword evidence="2" id="KW-0418">Kinase</keyword>
<keyword evidence="7" id="KW-1185">Reference proteome</keyword>
<evidence type="ECO:0000256" key="2">
    <source>
        <dbReference type="ARBA" id="ARBA00022777"/>
    </source>
</evidence>
<keyword evidence="4" id="KW-0802">TPR repeat</keyword>
<gene>
    <name evidence="6" type="ORF">AY601_2207</name>
</gene>
<evidence type="ECO:0000256" key="1">
    <source>
        <dbReference type="ARBA" id="ARBA00022679"/>
    </source>
</evidence>
<dbReference type="KEGG" id="pcm:AY601_2207"/>
<dbReference type="Gene3D" id="3.30.565.10">
    <property type="entry name" value="Histidine kinase-like ATPase, C-terminal domain"/>
    <property type="match status" value="1"/>
</dbReference>
<organism evidence="6 7">
    <name type="scientific">Pedobacter cryoconitis</name>
    <dbReference type="NCBI Taxonomy" id="188932"/>
    <lineage>
        <taxon>Bacteria</taxon>
        <taxon>Pseudomonadati</taxon>
        <taxon>Bacteroidota</taxon>
        <taxon>Sphingobacteriia</taxon>
        <taxon>Sphingobacteriales</taxon>
        <taxon>Sphingobacteriaceae</taxon>
        <taxon>Pedobacter</taxon>
    </lineage>
</organism>
<dbReference type="SUPFAM" id="SSF55874">
    <property type="entry name" value="ATPase domain of HSP90 chaperone/DNA topoisomerase II/histidine kinase"/>
    <property type="match status" value="1"/>
</dbReference>
<proteinExistence type="predicted"/>
<feature type="repeat" description="TPR" evidence="4">
    <location>
        <begin position="144"/>
        <end position="177"/>
    </location>
</feature>
<reference evidence="6 7" key="1">
    <citation type="submission" date="2016-03" db="EMBL/GenBank/DDBJ databases">
        <title>Complete genome sequence of Pedobacter cryoconitis PAMC 27485.</title>
        <authorList>
            <person name="Lee J."/>
            <person name="Kim O.-S."/>
        </authorList>
    </citation>
    <scope>NUCLEOTIDE SEQUENCE [LARGE SCALE GENOMIC DNA]</scope>
    <source>
        <strain evidence="6 7">PAMC 27485</strain>
    </source>
</reference>
<dbReference type="SMART" id="SM00028">
    <property type="entry name" value="TPR"/>
    <property type="match status" value="4"/>
</dbReference>
<dbReference type="GO" id="GO:0016301">
    <property type="term" value="F:kinase activity"/>
    <property type="evidence" value="ECO:0007669"/>
    <property type="project" value="UniProtKB-KW"/>
</dbReference>
<dbReference type="AlphaFoldDB" id="A0A127VCS1"/>
<feature type="transmembrane region" description="Helical" evidence="5">
    <location>
        <begin position="370"/>
        <end position="387"/>
    </location>
</feature>
<dbReference type="GO" id="GO:0000160">
    <property type="term" value="P:phosphorelay signal transduction system"/>
    <property type="evidence" value="ECO:0007669"/>
    <property type="project" value="UniProtKB-KW"/>
</dbReference>
<dbReference type="EMBL" id="CP014504">
    <property type="protein sequence ID" value="AMP99105.1"/>
    <property type="molecule type" value="Genomic_DNA"/>
</dbReference>
<keyword evidence="5" id="KW-0472">Membrane</keyword>
<dbReference type="PROSITE" id="PS50293">
    <property type="entry name" value="TPR_REGION"/>
    <property type="match status" value="1"/>
</dbReference>
<dbReference type="InterPro" id="IPR011990">
    <property type="entry name" value="TPR-like_helical_dom_sf"/>
</dbReference>
<dbReference type="PROSITE" id="PS50005">
    <property type="entry name" value="TPR"/>
    <property type="match status" value="1"/>
</dbReference>
<dbReference type="PANTHER" id="PTHR24421">
    <property type="entry name" value="NITRATE/NITRITE SENSOR PROTEIN NARX-RELATED"/>
    <property type="match status" value="1"/>
</dbReference>
<evidence type="ECO:0000256" key="4">
    <source>
        <dbReference type="PROSITE-ProRule" id="PRU00339"/>
    </source>
</evidence>
<keyword evidence="3" id="KW-0902">Two-component regulatory system</keyword>
<accession>A0A127VCS1</accession>
<dbReference type="Proteomes" id="UP000071561">
    <property type="component" value="Chromosome"/>
</dbReference>
<dbReference type="InterPro" id="IPR050482">
    <property type="entry name" value="Sensor_HK_TwoCompSys"/>
</dbReference>
<keyword evidence="5" id="KW-0812">Transmembrane</keyword>
<feature type="transmembrane region" description="Helical" evidence="5">
    <location>
        <begin position="12"/>
        <end position="29"/>
    </location>
</feature>
<evidence type="ECO:0000313" key="6">
    <source>
        <dbReference type="EMBL" id="AMP99105.1"/>
    </source>
</evidence>
<dbReference type="PATRIC" id="fig|188932.3.peg.2312"/>
<dbReference type="InterPro" id="IPR036890">
    <property type="entry name" value="HATPase_C_sf"/>
</dbReference>
<keyword evidence="1" id="KW-0808">Transferase</keyword>
<sequence length="589" mass="68948">MLLIDQFFFFKIYNNIFFLVKEMNFFFILDKNKLLKYLYLLSISIMFLYSCMNHAEKKKKADNLFYDKAFEFREKNMPDSAFFYFIKAKDLFLQQKDTLNAGKCLINMAIFLAGKGDYYGAQEFSLNAISYFDQKKKDQYAYINSNYNNLGIVTAQLGNYEEALKFYNNAIKFSTDSSHISLYLNNKATIYQKVGDYNAALKIYDHILKDVNINSKTYAKALTNISATKWLQNPNYNALPDYLKALHIREREKDLLGLNSSFSHLSDFYARKTKDSAFFYAQKMYQVATQLNSVDDRLSALRRLIQVSPPKATQQYFAAYQSLGDSVQTTRNMSTNRFALIRFETEKIKADFLKVQSENIQKQNNILRKNFALGILFLLLLAGYWWYRKRKKGLEQEKVIEVKNTEIKYVKKIHDRVANKVYQLMSEVENIPEVDRDTLLDKLESLYNISRDISYDSKELNMGKNYDQELAKMLKSYSGETRQIFIIGNEQELWEGVNPEAKAEVFYIMQELMTNMKKHSQAETVVLKFNRNEMDINISYSDDGIGMKDAIQKNGLTNTENRIKSIRGTITFDNRQEKELEIQLSFPFS</sequence>
<dbReference type="OrthoDB" id="943406at2"/>
<feature type="transmembrane region" description="Helical" evidence="5">
    <location>
        <begin position="35"/>
        <end position="52"/>
    </location>
</feature>
<evidence type="ECO:0000256" key="5">
    <source>
        <dbReference type="SAM" id="Phobius"/>
    </source>
</evidence>
<name>A0A127VCS1_9SPHI</name>
<evidence type="ECO:0000256" key="3">
    <source>
        <dbReference type="ARBA" id="ARBA00023012"/>
    </source>
</evidence>